<reference evidence="2" key="1">
    <citation type="journal article" date="2012" name="PLoS ONE">
        <title>Gene sets for utilization of primary and secondary nutrition supplies in the distal gut of endangered iberian lynx.</title>
        <authorList>
            <person name="Alcaide M."/>
            <person name="Messina E."/>
            <person name="Richter M."/>
            <person name="Bargiela R."/>
            <person name="Peplies J."/>
            <person name="Huws S.A."/>
            <person name="Newbold C.J."/>
            <person name="Golyshin P.N."/>
            <person name="Simon M.A."/>
            <person name="Lopez G."/>
            <person name="Yakimov M.M."/>
            <person name="Ferrer M."/>
        </authorList>
    </citation>
    <scope>NUCLEOTIDE SEQUENCE</scope>
</reference>
<dbReference type="Pfam" id="PF13590">
    <property type="entry name" value="DUF4136"/>
    <property type="match status" value="1"/>
</dbReference>
<dbReference type="AlphaFoldDB" id="J9GE11"/>
<evidence type="ECO:0000259" key="1">
    <source>
        <dbReference type="Pfam" id="PF13590"/>
    </source>
</evidence>
<evidence type="ECO:0000313" key="2">
    <source>
        <dbReference type="EMBL" id="EJW97599.1"/>
    </source>
</evidence>
<sequence length="164" mass="18245">MPDSILLIGDSKKPEYLKDDNAKLLVSAFIAEMDGHGYLRTTDKSKADLGVMMSYVKSTYYIDNYYGNGPWWGNYPGYWYPGYWGGNWGGGWCYPFPVTYSFNTGSLLTDLVNLKDAPADGEKSQLTVVWNTCISGLIGGGGFNVNQATRAIQQAFQQSPYLKK</sequence>
<organism evidence="2">
    <name type="scientific">gut metagenome</name>
    <dbReference type="NCBI Taxonomy" id="749906"/>
    <lineage>
        <taxon>unclassified sequences</taxon>
        <taxon>metagenomes</taxon>
        <taxon>organismal metagenomes</taxon>
    </lineage>
</organism>
<feature type="domain" description="DUF4136" evidence="1">
    <location>
        <begin position="19"/>
        <end position="161"/>
    </location>
</feature>
<gene>
    <name evidence="2" type="ORF">EVA_14288</name>
</gene>
<dbReference type="EMBL" id="AMCI01004679">
    <property type="protein sequence ID" value="EJW97599.1"/>
    <property type="molecule type" value="Genomic_DNA"/>
</dbReference>
<name>J9GE11_9ZZZZ</name>
<dbReference type="Gene3D" id="3.30.160.670">
    <property type="match status" value="1"/>
</dbReference>
<dbReference type="InterPro" id="IPR025411">
    <property type="entry name" value="DUF4136"/>
</dbReference>
<protein>
    <recommendedName>
        <fullName evidence="1">DUF4136 domain-containing protein</fullName>
    </recommendedName>
</protein>
<accession>J9GE11</accession>
<comment type="caution">
    <text evidence="2">The sequence shown here is derived from an EMBL/GenBank/DDBJ whole genome shotgun (WGS) entry which is preliminary data.</text>
</comment>
<proteinExistence type="predicted"/>